<dbReference type="Gene3D" id="1.10.510.10">
    <property type="entry name" value="Transferase(Phosphotransferase) domain 1"/>
    <property type="match status" value="1"/>
</dbReference>
<keyword evidence="3" id="KW-1185">Reference proteome</keyword>
<dbReference type="InterPro" id="IPR046959">
    <property type="entry name" value="PRK1-6/SRF4-like"/>
</dbReference>
<dbReference type="Proteomes" id="UP000824469">
    <property type="component" value="Unassembled WGS sequence"/>
</dbReference>
<evidence type="ECO:0000313" key="3">
    <source>
        <dbReference type="Proteomes" id="UP000824469"/>
    </source>
</evidence>
<dbReference type="AlphaFoldDB" id="A0AA38G743"/>
<comment type="caution">
    <text evidence="2">The sequence shown here is derived from an EMBL/GenBank/DDBJ whole genome shotgun (WGS) entry which is preliminary data.</text>
</comment>
<dbReference type="EMBL" id="JAHRHJ020000004">
    <property type="protein sequence ID" value="KAH9317667.1"/>
    <property type="molecule type" value="Genomic_DNA"/>
</dbReference>
<dbReference type="OMA" id="YERIAHG"/>
<dbReference type="PANTHER" id="PTHR48007:SF37">
    <property type="entry name" value="LEUCINE-RICH REPEAT PROTEIN KINASE FAMILY PROTEIN"/>
    <property type="match status" value="1"/>
</dbReference>
<dbReference type="InterPro" id="IPR001245">
    <property type="entry name" value="Ser-Thr/Tyr_kinase_cat_dom"/>
</dbReference>
<dbReference type="SUPFAM" id="SSF56112">
    <property type="entry name" value="Protein kinase-like (PK-like)"/>
    <property type="match status" value="1"/>
</dbReference>
<reference evidence="2 3" key="1">
    <citation type="journal article" date="2021" name="Nat. Plants">
        <title>The Taxus genome provides insights into paclitaxel biosynthesis.</title>
        <authorList>
            <person name="Xiong X."/>
            <person name="Gou J."/>
            <person name="Liao Q."/>
            <person name="Li Y."/>
            <person name="Zhou Q."/>
            <person name="Bi G."/>
            <person name="Li C."/>
            <person name="Du R."/>
            <person name="Wang X."/>
            <person name="Sun T."/>
            <person name="Guo L."/>
            <person name="Liang H."/>
            <person name="Lu P."/>
            <person name="Wu Y."/>
            <person name="Zhang Z."/>
            <person name="Ro D.K."/>
            <person name="Shang Y."/>
            <person name="Huang S."/>
            <person name="Yan J."/>
        </authorList>
    </citation>
    <scope>NUCLEOTIDE SEQUENCE [LARGE SCALE GENOMIC DNA]</scope>
    <source>
        <strain evidence="2">Ta-2019</strain>
    </source>
</reference>
<evidence type="ECO:0000259" key="1">
    <source>
        <dbReference type="Pfam" id="PF07714"/>
    </source>
</evidence>
<protein>
    <recommendedName>
        <fullName evidence="1">Serine-threonine/tyrosine-protein kinase catalytic domain-containing protein</fullName>
    </recommendedName>
</protein>
<dbReference type="Pfam" id="PF07714">
    <property type="entry name" value="PK_Tyr_Ser-Thr"/>
    <property type="match status" value="1"/>
</dbReference>
<dbReference type="GO" id="GO:0004672">
    <property type="term" value="F:protein kinase activity"/>
    <property type="evidence" value="ECO:0007669"/>
    <property type="project" value="InterPro"/>
</dbReference>
<dbReference type="PANTHER" id="PTHR48007">
    <property type="entry name" value="LEUCINE-RICH REPEAT RECEPTOR-LIKE PROTEIN KINASE PXC1"/>
    <property type="match status" value="1"/>
</dbReference>
<feature type="non-terminal residue" evidence="2">
    <location>
        <position position="1"/>
    </location>
</feature>
<accession>A0AA38G743</accession>
<organism evidence="2 3">
    <name type="scientific">Taxus chinensis</name>
    <name type="common">Chinese yew</name>
    <name type="synonym">Taxus wallichiana var. chinensis</name>
    <dbReference type="NCBI Taxonomy" id="29808"/>
    <lineage>
        <taxon>Eukaryota</taxon>
        <taxon>Viridiplantae</taxon>
        <taxon>Streptophyta</taxon>
        <taxon>Embryophyta</taxon>
        <taxon>Tracheophyta</taxon>
        <taxon>Spermatophyta</taxon>
        <taxon>Pinopsida</taxon>
        <taxon>Pinidae</taxon>
        <taxon>Conifers II</taxon>
        <taxon>Cupressales</taxon>
        <taxon>Taxaceae</taxon>
        <taxon>Taxus</taxon>
    </lineage>
</organism>
<proteinExistence type="predicted"/>
<sequence length="169" mass="18869">VHNHGKGKGRRSPALDVMLKIVEDIGQGVAYLYTIGVTHGNLKSSNVVISCDFEAHITDYSLSFFGNHGDNGAASIATSACPYMAPEYKYNTHNMTCMVDVYSFSVILLKILSGKPLTHVVMNMRDLPRWVMSVREEIQLEEREKDEVQLFLNIVMACMSPSPELRPSM</sequence>
<evidence type="ECO:0000313" key="2">
    <source>
        <dbReference type="EMBL" id="KAH9317667.1"/>
    </source>
</evidence>
<dbReference type="InterPro" id="IPR011009">
    <property type="entry name" value="Kinase-like_dom_sf"/>
</dbReference>
<gene>
    <name evidence="2" type="ORF">KI387_019436</name>
</gene>
<feature type="domain" description="Serine-threonine/tyrosine-protein kinase catalytic" evidence="1">
    <location>
        <begin position="14"/>
        <end position="169"/>
    </location>
</feature>
<name>A0AA38G743_TAXCH</name>